<protein>
    <recommendedName>
        <fullName evidence="7">Ion transport domain-containing protein</fullName>
    </recommendedName>
</protein>
<dbReference type="SUPFAM" id="SSF81324">
    <property type="entry name" value="Voltage-gated potassium channels"/>
    <property type="match status" value="2"/>
</dbReference>
<dbReference type="STRING" id="283909.R7UCL2"/>
<reference evidence="9" key="3">
    <citation type="submission" date="2015-06" db="UniProtKB">
        <authorList>
            <consortium name="EnsemblMetazoa"/>
        </authorList>
    </citation>
    <scope>IDENTIFICATION</scope>
</reference>
<dbReference type="GO" id="GO:0005216">
    <property type="term" value="F:monoatomic ion channel activity"/>
    <property type="evidence" value="ECO:0007669"/>
    <property type="project" value="InterPro"/>
</dbReference>
<evidence type="ECO:0000313" key="10">
    <source>
        <dbReference type="Proteomes" id="UP000014760"/>
    </source>
</evidence>
<feature type="transmembrane region" description="Helical" evidence="6">
    <location>
        <begin position="93"/>
        <end position="111"/>
    </location>
</feature>
<gene>
    <name evidence="8" type="ORF">CAPTEDRAFT_167698</name>
</gene>
<dbReference type="EMBL" id="AMQN01001457">
    <property type="status" value="NOT_ANNOTATED_CDS"/>
    <property type="molecule type" value="Genomic_DNA"/>
</dbReference>
<dbReference type="GO" id="GO:0005765">
    <property type="term" value="C:lysosomal membrane"/>
    <property type="evidence" value="ECO:0007669"/>
    <property type="project" value="InterPro"/>
</dbReference>
<feature type="transmembrane region" description="Helical" evidence="6">
    <location>
        <begin position="123"/>
        <end position="143"/>
    </location>
</feature>
<feature type="transmembrane region" description="Helical" evidence="6">
    <location>
        <begin position="247"/>
        <end position="268"/>
    </location>
</feature>
<dbReference type="GO" id="GO:0010008">
    <property type="term" value="C:endosome membrane"/>
    <property type="evidence" value="ECO:0007669"/>
    <property type="project" value="TreeGrafter"/>
</dbReference>
<dbReference type="SUPFAM" id="SSF47473">
    <property type="entry name" value="EF-hand"/>
    <property type="match status" value="1"/>
</dbReference>
<accession>R7UCL2</accession>
<proteinExistence type="predicted"/>
<dbReference type="EMBL" id="KB302615">
    <property type="protein sequence ID" value="ELU04120.1"/>
    <property type="molecule type" value="Genomic_DNA"/>
</dbReference>
<evidence type="ECO:0000256" key="4">
    <source>
        <dbReference type="ARBA" id="ARBA00023136"/>
    </source>
</evidence>
<evidence type="ECO:0000256" key="3">
    <source>
        <dbReference type="ARBA" id="ARBA00022989"/>
    </source>
</evidence>
<sequence length="700" mass="80880">MTAIFDSFSLNKSLVSASESESVNEPGTLGISASSPSSSAPPTISPSTQRRLWQLNYQEAAIYLQEGENNDKFETHPSSQSSLPGYLITHNSWMYLLDLCAAILLMSLALLEDPAVSILHSPVWVHTSLELLAFAIIVMELAFRMKWLGPKVFFSHVRSIIKFVLLVVMIIEACVVMVRQMSHFRVTRALRPMFLLDCYYCRGVRRFVRQIIQSLPPILEMLSLLLFFMLLFSLLGFYLFGHLQDGFFNTIQLSYVSLFILLTTANFPDVMMPAYSTSRWSAIFFICYICIELYVFMNLFLAVVYDAFSKQEKNKLKKLLIHKRRACQFAFKLLVSKENPSLLSLRHFSGLMKYLMPNKSRRDVYLTFKAMNKSKTGYLSLGEFHAVYEMAHLTWKCPNFSSRIFCVIIVQSIAKHPTLKPGSSIFYFFFSDVVIFANFLWILADTISISVLTLFLRSFIQASFSVYSLEVCLKIVGLSPLGYFRSGWNIFDFLVTTGAFIGLMLQLVNHTLYFVVLLRPLRMLRLFKLRRSFRDIFGTLLIVISRMVSLAIAMVLLYYSFAIIGMEVFSKYDLRNCCVNTSVEDFYKFSPTADLGGHYYLNNFGDLISSTVTLFELTVVNNWHIIMEGFVQVSTEWSRIYFMVFYLIIMIVMNVVIAFVLEAFLFRIQYRQKMHVENMEGECKKYLYLDCRKGRSNPYW</sequence>
<feature type="transmembrane region" description="Helical" evidence="6">
    <location>
        <begin position="163"/>
        <end position="182"/>
    </location>
</feature>
<feature type="transmembrane region" description="Helical" evidence="6">
    <location>
        <begin position="536"/>
        <end position="561"/>
    </location>
</feature>
<keyword evidence="3 6" id="KW-1133">Transmembrane helix</keyword>
<feature type="transmembrane region" description="Helical" evidence="6">
    <location>
        <begin position="493"/>
        <end position="516"/>
    </location>
</feature>
<feature type="domain" description="Ion transport" evidence="7">
    <location>
        <begin position="425"/>
        <end position="664"/>
    </location>
</feature>
<feature type="transmembrane region" description="Helical" evidence="6">
    <location>
        <begin position="280"/>
        <end position="308"/>
    </location>
</feature>
<dbReference type="Pfam" id="PF00520">
    <property type="entry name" value="Ion_trans"/>
    <property type="match status" value="2"/>
</dbReference>
<keyword evidence="10" id="KW-1185">Reference proteome</keyword>
<feature type="region of interest" description="Disordered" evidence="5">
    <location>
        <begin position="21"/>
        <end position="46"/>
    </location>
</feature>
<dbReference type="FunFam" id="1.10.287.70:FF:000062">
    <property type="entry name" value="Two pore calcium channel protein 1"/>
    <property type="match status" value="1"/>
</dbReference>
<dbReference type="PANTHER" id="PTHR46474">
    <property type="entry name" value="TWO PORE CALCIUM CHANNEL PROTEIN 1"/>
    <property type="match status" value="1"/>
</dbReference>
<dbReference type="Gene3D" id="1.20.120.350">
    <property type="entry name" value="Voltage-gated potassium channels. Chain C"/>
    <property type="match status" value="1"/>
</dbReference>
<dbReference type="InterPro" id="IPR028801">
    <property type="entry name" value="TPC1_animal"/>
</dbReference>
<reference evidence="8 10" key="2">
    <citation type="journal article" date="2013" name="Nature">
        <title>Insights into bilaterian evolution from three spiralian genomes.</title>
        <authorList>
            <person name="Simakov O."/>
            <person name="Marletaz F."/>
            <person name="Cho S.J."/>
            <person name="Edsinger-Gonzales E."/>
            <person name="Havlak P."/>
            <person name="Hellsten U."/>
            <person name="Kuo D.H."/>
            <person name="Larsson T."/>
            <person name="Lv J."/>
            <person name="Arendt D."/>
            <person name="Savage R."/>
            <person name="Osoegawa K."/>
            <person name="de Jong P."/>
            <person name="Grimwood J."/>
            <person name="Chapman J.A."/>
            <person name="Shapiro H."/>
            <person name="Aerts A."/>
            <person name="Otillar R.P."/>
            <person name="Terry A.Y."/>
            <person name="Boore J.L."/>
            <person name="Grigoriev I.V."/>
            <person name="Lindberg D.R."/>
            <person name="Seaver E.C."/>
            <person name="Weisblat D.A."/>
            <person name="Putnam N.H."/>
            <person name="Rokhsar D.S."/>
        </authorList>
    </citation>
    <scope>NUCLEOTIDE SEQUENCE</scope>
    <source>
        <strain evidence="8 10">I ESC-2004</strain>
    </source>
</reference>
<evidence type="ECO:0000259" key="7">
    <source>
        <dbReference type="Pfam" id="PF00520"/>
    </source>
</evidence>
<evidence type="ECO:0000256" key="6">
    <source>
        <dbReference type="SAM" id="Phobius"/>
    </source>
</evidence>
<dbReference type="GO" id="GO:0022832">
    <property type="term" value="F:voltage-gated channel activity"/>
    <property type="evidence" value="ECO:0007669"/>
    <property type="project" value="InterPro"/>
</dbReference>
<evidence type="ECO:0000256" key="5">
    <source>
        <dbReference type="SAM" id="MobiDB-lite"/>
    </source>
</evidence>
<feature type="transmembrane region" description="Helical" evidence="6">
    <location>
        <begin position="221"/>
        <end position="240"/>
    </location>
</feature>
<feature type="transmembrane region" description="Helical" evidence="6">
    <location>
        <begin position="640"/>
        <end position="665"/>
    </location>
</feature>
<dbReference type="HOGENOM" id="CLU_019500_0_0_1"/>
<evidence type="ECO:0000313" key="8">
    <source>
        <dbReference type="EMBL" id="ELU04120.1"/>
    </source>
</evidence>
<keyword evidence="2 6" id="KW-0812">Transmembrane</keyword>
<evidence type="ECO:0000256" key="2">
    <source>
        <dbReference type="ARBA" id="ARBA00022692"/>
    </source>
</evidence>
<dbReference type="PANTHER" id="PTHR46474:SF1">
    <property type="entry name" value="TWO PORE CHANNEL PROTEIN 1"/>
    <property type="match status" value="1"/>
</dbReference>
<dbReference type="Gene3D" id="1.10.287.70">
    <property type="match status" value="2"/>
</dbReference>
<evidence type="ECO:0000256" key="1">
    <source>
        <dbReference type="ARBA" id="ARBA00004141"/>
    </source>
</evidence>
<dbReference type="InterPro" id="IPR005821">
    <property type="entry name" value="Ion_trans_dom"/>
</dbReference>
<comment type="subcellular location">
    <subcellularLocation>
        <location evidence="1">Membrane</location>
        <topology evidence="1">Multi-pass membrane protein</topology>
    </subcellularLocation>
</comment>
<dbReference type="AlphaFoldDB" id="R7UCL2"/>
<name>R7UCL2_CAPTE</name>
<keyword evidence="4 6" id="KW-0472">Membrane</keyword>
<dbReference type="InterPro" id="IPR027359">
    <property type="entry name" value="Volt_channel_dom_sf"/>
</dbReference>
<dbReference type="Proteomes" id="UP000014760">
    <property type="component" value="Unassembled WGS sequence"/>
</dbReference>
<dbReference type="OMA" id="MCSTAIV"/>
<feature type="domain" description="Ion transport" evidence="7">
    <location>
        <begin position="124"/>
        <end position="314"/>
    </location>
</feature>
<evidence type="ECO:0000313" key="9">
    <source>
        <dbReference type="EnsemblMetazoa" id="CapteP167698"/>
    </source>
</evidence>
<reference evidence="10" key="1">
    <citation type="submission" date="2012-12" db="EMBL/GenBank/DDBJ databases">
        <authorList>
            <person name="Hellsten U."/>
            <person name="Grimwood J."/>
            <person name="Chapman J.A."/>
            <person name="Shapiro H."/>
            <person name="Aerts A."/>
            <person name="Otillar R.P."/>
            <person name="Terry A.Y."/>
            <person name="Boore J.L."/>
            <person name="Simakov O."/>
            <person name="Marletaz F."/>
            <person name="Cho S.-J."/>
            <person name="Edsinger-Gonzales E."/>
            <person name="Havlak P."/>
            <person name="Kuo D.-H."/>
            <person name="Larsson T."/>
            <person name="Lv J."/>
            <person name="Arendt D."/>
            <person name="Savage R."/>
            <person name="Osoegawa K."/>
            <person name="de Jong P."/>
            <person name="Lindberg D.R."/>
            <person name="Seaver E.C."/>
            <person name="Weisblat D.A."/>
            <person name="Putnam N.H."/>
            <person name="Grigoriev I.V."/>
            <person name="Rokhsar D.S."/>
        </authorList>
    </citation>
    <scope>NUCLEOTIDE SEQUENCE</scope>
    <source>
        <strain evidence="10">I ESC-2004</strain>
    </source>
</reference>
<feature type="transmembrane region" description="Helical" evidence="6">
    <location>
        <begin position="425"/>
        <end position="444"/>
    </location>
</feature>
<dbReference type="EnsemblMetazoa" id="CapteT167698">
    <property type="protein sequence ID" value="CapteP167698"/>
    <property type="gene ID" value="CapteG167698"/>
</dbReference>
<organism evidence="8">
    <name type="scientific">Capitella teleta</name>
    <name type="common">Polychaete worm</name>
    <dbReference type="NCBI Taxonomy" id="283909"/>
    <lineage>
        <taxon>Eukaryota</taxon>
        <taxon>Metazoa</taxon>
        <taxon>Spiralia</taxon>
        <taxon>Lophotrochozoa</taxon>
        <taxon>Annelida</taxon>
        <taxon>Polychaeta</taxon>
        <taxon>Sedentaria</taxon>
        <taxon>Scolecida</taxon>
        <taxon>Capitellidae</taxon>
        <taxon>Capitella</taxon>
    </lineage>
</organism>
<feature type="compositionally biased region" description="Low complexity" evidence="5">
    <location>
        <begin position="31"/>
        <end position="46"/>
    </location>
</feature>
<dbReference type="OrthoDB" id="10068803at2759"/>
<dbReference type="InterPro" id="IPR011992">
    <property type="entry name" value="EF-hand-dom_pair"/>
</dbReference>
<dbReference type="FunFam" id="1.10.287.70:FF:000439">
    <property type="entry name" value="Uncharacterized protein"/>
    <property type="match status" value="1"/>
</dbReference>